<organism evidence="2 3">
    <name type="scientific">Geodermatophilus amargosae</name>
    <dbReference type="NCBI Taxonomy" id="1296565"/>
    <lineage>
        <taxon>Bacteria</taxon>
        <taxon>Bacillati</taxon>
        <taxon>Actinomycetota</taxon>
        <taxon>Actinomycetes</taxon>
        <taxon>Geodermatophilales</taxon>
        <taxon>Geodermatophilaceae</taxon>
        <taxon>Geodermatophilus</taxon>
    </lineage>
</organism>
<accession>A0A1I7CDH9</accession>
<feature type="domain" description="Luciferase-like" evidence="1">
    <location>
        <begin position="18"/>
        <end position="306"/>
    </location>
</feature>
<dbReference type="PANTHER" id="PTHR43244:SF2">
    <property type="entry name" value="CONSERVED HYPOTHETICAL ALANINE AND PROLINE-RICH PROTEIN"/>
    <property type="match status" value="1"/>
</dbReference>
<protein>
    <submittedName>
        <fullName evidence="2">5,10-methylenetetrahydromethanopterin reductase</fullName>
    </submittedName>
</protein>
<dbReference type="Pfam" id="PF00296">
    <property type="entry name" value="Bac_luciferase"/>
    <property type="match status" value="1"/>
</dbReference>
<evidence type="ECO:0000313" key="2">
    <source>
        <dbReference type="EMBL" id="SFT97444.1"/>
    </source>
</evidence>
<reference evidence="3" key="1">
    <citation type="submission" date="2016-10" db="EMBL/GenBank/DDBJ databases">
        <authorList>
            <person name="Varghese N."/>
            <person name="Submissions S."/>
        </authorList>
    </citation>
    <scope>NUCLEOTIDE SEQUENCE [LARGE SCALE GENOMIC DNA]</scope>
    <source>
        <strain evidence="3">DSM 46136</strain>
    </source>
</reference>
<evidence type="ECO:0000313" key="3">
    <source>
        <dbReference type="Proteomes" id="UP000199546"/>
    </source>
</evidence>
<dbReference type="InterPro" id="IPR036661">
    <property type="entry name" value="Luciferase-like_sf"/>
</dbReference>
<dbReference type="STRING" id="1296565.SAMN05660657_04350"/>
<dbReference type="PANTHER" id="PTHR43244">
    <property type="match status" value="1"/>
</dbReference>
<dbReference type="AlphaFoldDB" id="A0A1I7CDH9"/>
<dbReference type="EMBL" id="FPBA01000020">
    <property type="protein sequence ID" value="SFT97444.1"/>
    <property type="molecule type" value="Genomic_DNA"/>
</dbReference>
<dbReference type="OrthoDB" id="7816697at2"/>
<gene>
    <name evidence="2" type="ORF">SAMN05660657_04350</name>
</gene>
<keyword evidence="3" id="KW-1185">Reference proteome</keyword>
<dbReference type="SUPFAM" id="SSF51679">
    <property type="entry name" value="Bacterial luciferase-like"/>
    <property type="match status" value="1"/>
</dbReference>
<name>A0A1I7CDH9_9ACTN</name>
<dbReference type="Gene3D" id="3.20.20.30">
    <property type="entry name" value="Luciferase-like domain"/>
    <property type="match status" value="1"/>
</dbReference>
<dbReference type="InterPro" id="IPR011251">
    <property type="entry name" value="Luciferase-like_dom"/>
</dbReference>
<evidence type="ECO:0000259" key="1">
    <source>
        <dbReference type="Pfam" id="PF00296"/>
    </source>
</evidence>
<dbReference type="Proteomes" id="UP000199546">
    <property type="component" value="Unassembled WGS sequence"/>
</dbReference>
<sequence>MDVSVAFPTALDSHEDITLAEELGYARAWLYDTPQNSPDVWMCLALAAERTTRIGLGPGVLVPSLRHPMVNAAATAMLAALAPGRVEVAFGTGFSGRRAMGYGAITWSFMAEYIRAYRGLLRGEVVEWEGAEMQMLHPAGHAPRRPVDVPILISALGPKGAEVARELGDGLYATLQLPDFAREFPRVSYLAWGTVLDEGEDPTSERVRLAGGPGTALAWHGAYEFGGQAAVAGLAGGGAWNEVVNRTPEERRHIAVHTGHCVELNEADRAAWDAGGSSLLGPTTLSGTREEVRDKLGELADSGVTEIVFQPCGPDVRRELETFLEVASRSTTAVRS</sequence>
<proteinExistence type="predicted"/>
<dbReference type="RefSeq" id="WP_093582749.1">
    <property type="nucleotide sequence ID" value="NZ_FPBA01000020.1"/>
</dbReference>
<dbReference type="GO" id="GO:0016705">
    <property type="term" value="F:oxidoreductase activity, acting on paired donors, with incorporation or reduction of molecular oxygen"/>
    <property type="evidence" value="ECO:0007669"/>
    <property type="project" value="InterPro"/>
</dbReference>
<dbReference type="InterPro" id="IPR050564">
    <property type="entry name" value="F420-G6PD/mer"/>
</dbReference>